<dbReference type="PANTHER" id="PTHR42796:SF7">
    <property type="entry name" value="2-DEHYDRO-3-DEOXY-D-ARABINONATE DEHYDRATASE"/>
    <property type="match status" value="1"/>
</dbReference>
<dbReference type="AlphaFoldDB" id="V4PAG8"/>
<dbReference type="Pfam" id="PF01557">
    <property type="entry name" value="FAA_hydrolase"/>
    <property type="match status" value="1"/>
</dbReference>
<dbReference type="InterPro" id="IPR011234">
    <property type="entry name" value="Fumarylacetoacetase-like_C"/>
</dbReference>
<dbReference type="InterPro" id="IPR036663">
    <property type="entry name" value="Fumarylacetoacetase_C_sf"/>
</dbReference>
<feature type="domain" description="Fumarylacetoacetase-like C-terminal" evidence="3">
    <location>
        <begin position="186"/>
        <end position="364"/>
    </location>
</feature>
<dbReference type="InterPro" id="IPR051121">
    <property type="entry name" value="FAH"/>
</dbReference>
<dbReference type="Proteomes" id="UP000017837">
    <property type="component" value="Unassembled WGS sequence"/>
</dbReference>
<evidence type="ECO:0000259" key="3">
    <source>
        <dbReference type="Pfam" id="PF01557"/>
    </source>
</evidence>
<keyword evidence="2" id="KW-0479">Metal-binding</keyword>
<sequence length="403" mass="43381">MSDSLPTAMLPGDWRSATLIGRIETAEGPTPIMIKNGEVFDMSPIAPTVSQLLKVWPEQGVPEGGLPFGGFEDFEFSKLWAKDGTAAHRTGNQLLSPIDLQCVKAAGVTFAVSAVERVIEERARGDADKAQSIRNDLAERVGGDIRSVKPGSEASAKLKAALIADGLWSQYLEVAIGPDAEVFTKSPVLSSVGWGDEVGVRSDSTWNNPEPEVVMVVTPEGRAVGATLGNDVNLRCFEGRSALLLGKAKDNNASCALGPFIRMFDGESFTLDDVRSAVLDLKIDGPEGYELVGRSTMADISRDPLDLIEQAMSEHHYPDGFVLMLGTLFAPTQDRDTPGRGFTHKVGDVVKVSSPKLGCLENRVTYSKDARHWNFGIADLMQNLADRGLLKPRNTAQGKKLAS</sequence>
<dbReference type="GO" id="GO:0046872">
    <property type="term" value="F:metal ion binding"/>
    <property type="evidence" value="ECO:0007669"/>
    <property type="project" value="UniProtKB-KW"/>
</dbReference>
<evidence type="ECO:0000313" key="5">
    <source>
        <dbReference type="Proteomes" id="UP000017837"/>
    </source>
</evidence>
<dbReference type="GO" id="GO:0016787">
    <property type="term" value="F:hydrolase activity"/>
    <property type="evidence" value="ECO:0007669"/>
    <property type="project" value="UniProtKB-KW"/>
</dbReference>
<comment type="caution">
    <text evidence="4">The sequence shown here is derived from an EMBL/GenBank/DDBJ whole genome shotgun (WGS) entry which is preliminary data.</text>
</comment>
<accession>V4PAG8</accession>
<dbReference type="RefSeq" id="WP_018081047.1">
    <property type="nucleotide sequence ID" value="NZ_AQWM01000003.1"/>
</dbReference>
<dbReference type="STRING" id="1121022.GCA_000376105_01381"/>
<dbReference type="eggNOG" id="COG3970">
    <property type="taxonomic scope" value="Bacteria"/>
</dbReference>
<dbReference type="PANTHER" id="PTHR42796">
    <property type="entry name" value="FUMARYLACETOACETATE HYDROLASE DOMAIN-CONTAINING PROTEIN 2A-RELATED"/>
    <property type="match status" value="1"/>
</dbReference>
<evidence type="ECO:0000256" key="2">
    <source>
        <dbReference type="ARBA" id="ARBA00022723"/>
    </source>
</evidence>
<gene>
    <name evidence="4" type="ORF">ABENE_11600</name>
</gene>
<comment type="similarity">
    <text evidence="1">Belongs to the FAH family.</text>
</comment>
<evidence type="ECO:0000313" key="4">
    <source>
        <dbReference type="EMBL" id="ESQ90907.1"/>
    </source>
</evidence>
<proteinExistence type="inferred from homology"/>
<organism evidence="4 5">
    <name type="scientific">Asticcacaulis benevestitus DSM 16100 = ATCC BAA-896</name>
    <dbReference type="NCBI Taxonomy" id="1121022"/>
    <lineage>
        <taxon>Bacteria</taxon>
        <taxon>Pseudomonadati</taxon>
        <taxon>Pseudomonadota</taxon>
        <taxon>Alphaproteobacteria</taxon>
        <taxon>Caulobacterales</taxon>
        <taxon>Caulobacteraceae</taxon>
        <taxon>Asticcacaulis</taxon>
    </lineage>
</organism>
<keyword evidence="5" id="KW-1185">Reference proteome</keyword>
<dbReference type="OrthoDB" id="9779415at2"/>
<protein>
    <submittedName>
        <fullName evidence="4">Fumarylacetoacetate hydrolase</fullName>
    </submittedName>
</protein>
<dbReference type="Gene3D" id="3.90.850.10">
    <property type="entry name" value="Fumarylacetoacetase-like, C-terminal domain"/>
    <property type="match status" value="1"/>
</dbReference>
<keyword evidence="4" id="KW-0378">Hydrolase</keyword>
<dbReference type="SUPFAM" id="SSF56529">
    <property type="entry name" value="FAH"/>
    <property type="match status" value="1"/>
</dbReference>
<reference evidence="4 5" key="1">
    <citation type="journal article" date="2014" name="Nature">
        <title>Sequential evolution of bacterial morphology by co-option of a developmental regulator.</title>
        <authorList>
            <person name="Jiang C."/>
            <person name="Brown P.J."/>
            <person name="Ducret A."/>
            <person name="Brun Y.V."/>
        </authorList>
    </citation>
    <scope>NUCLEOTIDE SEQUENCE [LARGE SCALE GENOMIC DNA]</scope>
    <source>
        <strain evidence="4 5">DSM 16100</strain>
    </source>
</reference>
<name>V4PAG8_9CAUL</name>
<dbReference type="PATRIC" id="fig|1121022.4.peg.2353"/>
<evidence type="ECO:0000256" key="1">
    <source>
        <dbReference type="ARBA" id="ARBA00010211"/>
    </source>
</evidence>
<dbReference type="EMBL" id="AWGB01000021">
    <property type="protein sequence ID" value="ESQ90907.1"/>
    <property type="molecule type" value="Genomic_DNA"/>
</dbReference>
<dbReference type="GO" id="GO:0044281">
    <property type="term" value="P:small molecule metabolic process"/>
    <property type="evidence" value="ECO:0007669"/>
    <property type="project" value="UniProtKB-ARBA"/>
</dbReference>